<dbReference type="GO" id="GO:0008171">
    <property type="term" value="F:O-methyltransferase activity"/>
    <property type="evidence" value="ECO:0007669"/>
    <property type="project" value="InterPro"/>
</dbReference>
<evidence type="ECO:0000256" key="1">
    <source>
        <dbReference type="ARBA" id="ARBA00022603"/>
    </source>
</evidence>
<accession>A0A6A7A6D1</accession>
<evidence type="ECO:0000256" key="2">
    <source>
        <dbReference type="ARBA" id="ARBA00022679"/>
    </source>
</evidence>
<name>A0A6A7A6D1_9PLEO</name>
<gene>
    <name evidence="5" type="ORF">CC86DRAFT_454166</name>
</gene>
<keyword evidence="3" id="KW-0949">S-adenosyl-L-methionine</keyword>
<evidence type="ECO:0000259" key="4">
    <source>
        <dbReference type="Pfam" id="PF00891"/>
    </source>
</evidence>
<organism evidence="5 6">
    <name type="scientific">Ophiobolus disseminans</name>
    <dbReference type="NCBI Taxonomy" id="1469910"/>
    <lineage>
        <taxon>Eukaryota</taxon>
        <taxon>Fungi</taxon>
        <taxon>Dikarya</taxon>
        <taxon>Ascomycota</taxon>
        <taxon>Pezizomycotina</taxon>
        <taxon>Dothideomycetes</taxon>
        <taxon>Pleosporomycetidae</taxon>
        <taxon>Pleosporales</taxon>
        <taxon>Pleosporineae</taxon>
        <taxon>Phaeosphaeriaceae</taxon>
        <taxon>Ophiobolus</taxon>
    </lineage>
</organism>
<evidence type="ECO:0000313" key="5">
    <source>
        <dbReference type="EMBL" id="KAF2828338.1"/>
    </source>
</evidence>
<dbReference type="Gene3D" id="3.40.50.150">
    <property type="entry name" value="Vaccinia Virus protein VP39"/>
    <property type="match status" value="1"/>
</dbReference>
<dbReference type="Gene3D" id="1.10.10.10">
    <property type="entry name" value="Winged helix-like DNA-binding domain superfamily/Winged helix DNA-binding domain"/>
    <property type="match status" value="1"/>
</dbReference>
<dbReference type="PANTHER" id="PTHR43712:SF16">
    <property type="entry name" value="O-METHYLTRANSFERASE ELCB"/>
    <property type="match status" value="1"/>
</dbReference>
<dbReference type="PROSITE" id="PS51683">
    <property type="entry name" value="SAM_OMT_II"/>
    <property type="match status" value="1"/>
</dbReference>
<dbReference type="InterPro" id="IPR036388">
    <property type="entry name" value="WH-like_DNA-bd_sf"/>
</dbReference>
<dbReference type="EMBL" id="MU006222">
    <property type="protein sequence ID" value="KAF2828338.1"/>
    <property type="molecule type" value="Genomic_DNA"/>
</dbReference>
<sequence length="422" mass="47000">MTARAQELSVSLSDNISTIQRFLETNKLPSLSIEQDVPFQYQANPDFTRPRDAAVLACKELLSLLTGAFGTLTSQTTAENANTQAICRFKIAESFPDKQESATFDEIADRCGLPEPEVRRIIRASLPSYIFREKSRGTVTHTAASRLLATFPLMRQWIETTGAEIHPAALKVADAIEKWPGSEEPNHTGYNIANNTTDNAFIHMSKQPGRAEKFAAAMTLFSNGPGYAPTHLVDNYPWDRHSSGTIVDVGGSHGEYSIPIAQKFSSIQRVIVQDLPHVIEQAGATAPADLQDRVTFMAHDFFQPQPVKGADVYLLRWILHDWPDTYATRILCGLVPALEKSSKVVIHEYIVPEPGQTPTVQDQTLRIFDTSMRALTNGKEREARDWKKLFAEADDRFKIEEMWTPERSSLGIIVVGWDASAV</sequence>
<dbReference type="InterPro" id="IPR029063">
    <property type="entry name" value="SAM-dependent_MTases_sf"/>
</dbReference>
<dbReference type="InterPro" id="IPR016461">
    <property type="entry name" value="COMT-like"/>
</dbReference>
<dbReference type="AlphaFoldDB" id="A0A6A7A6D1"/>
<proteinExistence type="predicted"/>
<evidence type="ECO:0000313" key="6">
    <source>
        <dbReference type="Proteomes" id="UP000799424"/>
    </source>
</evidence>
<dbReference type="OrthoDB" id="1606438at2759"/>
<keyword evidence="1 5" id="KW-0489">Methyltransferase</keyword>
<reference evidence="5" key="1">
    <citation type="journal article" date="2020" name="Stud. Mycol.">
        <title>101 Dothideomycetes genomes: a test case for predicting lifestyles and emergence of pathogens.</title>
        <authorList>
            <person name="Haridas S."/>
            <person name="Albert R."/>
            <person name="Binder M."/>
            <person name="Bloem J."/>
            <person name="Labutti K."/>
            <person name="Salamov A."/>
            <person name="Andreopoulos B."/>
            <person name="Baker S."/>
            <person name="Barry K."/>
            <person name="Bills G."/>
            <person name="Bluhm B."/>
            <person name="Cannon C."/>
            <person name="Castanera R."/>
            <person name="Culley D."/>
            <person name="Daum C."/>
            <person name="Ezra D."/>
            <person name="Gonzalez J."/>
            <person name="Henrissat B."/>
            <person name="Kuo A."/>
            <person name="Liang C."/>
            <person name="Lipzen A."/>
            <person name="Lutzoni F."/>
            <person name="Magnuson J."/>
            <person name="Mondo S."/>
            <person name="Nolan M."/>
            <person name="Ohm R."/>
            <person name="Pangilinan J."/>
            <person name="Park H.-J."/>
            <person name="Ramirez L."/>
            <person name="Alfaro M."/>
            <person name="Sun H."/>
            <person name="Tritt A."/>
            <person name="Yoshinaga Y."/>
            <person name="Zwiers L.-H."/>
            <person name="Turgeon B."/>
            <person name="Goodwin S."/>
            <person name="Spatafora J."/>
            <person name="Crous P."/>
            <person name="Grigoriev I."/>
        </authorList>
    </citation>
    <scope>NUCLEOTIDE SEQUENCE</scope>
    <source>
        <strain evidence="5">CBS 113818</strain>
    </source>
</reference>
<dbReference type="SUPFAM" id="SSF53335">
    <property type="entry name" value="S-adenosyl-L-methionine-dependent methyltransferases"/>
    <property type="match status" value="1"/>
</dbReference>
<dbReference type="Proteomes" id="UP000799424">
    <property type="component" value="Unassembled WGS sequence"/>
</dbReference>
<evidence type="ECO:0000256" key="3">
    <source>
        <dbReference type="ARBA" id="ARBA00022691"/>
    </source>
</evidence>
<dbReference type="PANTHER" id="PTHR43712">
    <property type="entry name" value="PUTATIVE (AFU_ORTHOLOGUE AFUA_4G14580)-RELATED"/>
    <property type="match status" value="1"/>
</dbReference>
<dbReference type="InterPro" id="IPR036390">
    <property type="entry name" value="WH_DNA-bd_sf"/>
</dbReference>
<feature type="domain" description="O-methyltransferase C-terminal" evidence="4">
    <location>
        <begin position="244"/>
        <end position="393"/>
    </location>
</feature>
<keyword evidence="2 5" id="KW-0808">Transferase</keyword>
<protein>
    <submittedName>
        <fullName evidence="5">S-adenosyl-L-methionine-dependent methyltransferase</fullName>
    </submittedName>
</protein>
<dbReference type="SUPFAM" id="SSF46785">
    <property type="entry name" value="Winged helix' DNA-binding domain"/>
    <property type="match status" value="1"/>
</dbReference>
<dbReference type="Pfam" id="PF00891">
    <property type="entry name" value="Methyltransf_2"/>
    <property type="match status" value="1"/>
</dbReference>
<dbReference type="GO" id="GO:0032259">
    <property type="term" value="P:methylation"/>
    <property type="evidence" value="ECO:0007669"/>
    <property type="project" value="UniProtKB-KW"/>
</dbReference>
<keyword evidence="6" id="KW-1185">Reference proteome</keyword>
<dbReference type="InterPro" id="IPR001077">
    <property type="entry name" value="COMT_C"/>
</dbReference>